<comment type="caution">
    <text evidence="4">The sequence shown here is derived from an EMBL/GenBank/DDBJ whole genome shotgun (WGS) entry which is preliminary data.</text>
</comment>
<dbReference type="InterPro" id="IPR057666">
    <property type="entry name" value="DrpA_SLOG"/>
</dbReference>
<keyword evidence="5" id="KW-1185">Reference proteome</keyword>
<dbReference type="PANTHER" id="PTHR43022">
    <property type="entry name" value="PROTEIN SMF"/>
    <property type="match status" value="1"/>
</dbReference>
<dbReference type="OrthoDB" id="9785707at2"/>
<dbReference type="PANTHER" id="PTHR43022:SF1">
    <property type="entry name" value="PROTEIN SMF"/>
    <property type="match status" value="1"/>
</dbReference>
<evidence type="ECO:0000259" key="3">
    <source>
        <dbReference type="Pfam" id="PF17782"/>
    </source>
</evidence>
<evidence type="ECO:0000313" key="5">
    <source>
        <dbReference type="Proteomes" id="UP000431744"/>
    </source>
</evidence>
<organism evidence="4 5">
    <name type="scientific">Pseudoclavibacter endophyticus</name>
    <dbReference type="NCBI Taxonomy" id="1778590"/>
    <lineage>
        <taxon>Bacteria</taxon>
        <taxon>Bacillati</taxon>
        <taxon>Actinomycetota</taxon>
        <taxon>Actinomycetes</taxon>
        <taxon>Micrococcales</taxon>
        <taxon>Microbacteriaceae</taxon>
        <taxon>Pseudoclavibacter</taxon>
    </lineage>
</organism>
<feature type="domain" description="DprA winged helix" evidence="3">
    <location>
        <begin position="388"/>
        <end position="437"/>
    </location>
</feature>
<dbReference type="AlphaFoldDB" id="A0A6H9WBC0"/>
<dbReference type="Pfam" id="PF17782">
    <property type="entry name" value="WHD_DprA"/>
    <property type="match status" value="1"/>
</dbReference>
<dbReference type="InterPro" id="IPR003488">
    <property type="entry name" value="DprA"/>
</dbReference>
<evidence type="ECO:0000259" key="2">
    <source>
        <dbReference type="Pfam" id="PF02481"/>
    </source>
</evidence>
<proteinExistence type="inferred from homology"/>
<accession>A0A6H9WBC0</accession>
<dbReference type="Gene3D" id="3.40.50.450">
    <property type="match status" value="1"/>
</dbReference>
<dbReference type="Pfam" id="PF02481">
    <property type="entry name" value="DNA_processg_A"/>
    <property type="match status" value="1"/>
</dbReference>
<evidence type="ECO:0000313" key="4">
    <source>
        <dbReference type="EMBL" id="KAB1647893.1"/>
    </source>
</evidence>
<dbReference type="InterPro" id="IPR041614">
    <property type="entry name" value="DprA_WH"/>
</dbReference>
<sequence length="448" mass="46348">MTDDHDHAQPLLEVLERIPRPDTVAWRRSLAANATSLAAMGRSDEEADLERRLAAVAWSSIAEPGDLDAGELTASIGAVAGARLLFCVEPHAALRAALAAVGADGALSAIPGRLERAVDRWRPRADYGRVSANVHSGITTGARVVMPGDRDWPAGCDDLGAGRPHALWVRGDRGLADIGVGSLADRPAALVGSRSCSPYGERVSTEFADGLADRGSTIVSGGAYGIDVTAHRSALAGTHPTVAVLAGGADRLYPAGNADTLRRIMRGGGAVIAELPCGTAPTRSRFLQRNRVIAAMSAATIVVEAGYRSGALNTAGHAGELGRPLGAVPGSITTPTSVGCHRLIREFNATLVAHLDHALELVHGEIDAHPQLALPGLEVRTSGPNGIDGLDDDAVRVWEALQPRRGQSAGDLARRAGLSELAVRGALAALELDGRALGSSGSWRRAAG</sequence>
<reference evidence="4 5" key="1">
    <citation type="submission" date="2019-09" db="EMBL/GenBank/DDBJ databases">
        <title>Phylogeny of genus Pseudoclavibacter and closely related genus.</title>
        <authorList>
            <person name="Li Y."/>
        </authorList>
    </citation>
    <scope>NUCLEOTIDE SEQUENCE [LARGE SCALE GENOMIC DNA]</scope>
    <source>
        <strain evidence="4 5">EGI 60007</strain>
    </source>
</reference>
<dbReference type="EMBL" id="WBJY01000003">
    <property type="protein sequence ID" value="KAB1647893.1"/>
    <property type="molecule type" value="Genomic_DNA"/>
</dbReference>
<name>A0A6H9WBC0_9MICO</name>
<dbReference type="Proteomes" id="UP000431744">
    <property type="component" value="Unassembled WGS sequence"/>
</dbReference>
<dbReference type="SUPFAM" id="SSF102405">
    <property type="entry name" value="MCP/YpsA-like"/>
    <property type="match status" value="1"/>
</dbReference>
<dbReference type="GO" id="GO:0009294">
    <property type="term" value="P:DNA-mediated transformation"/>
    <property type="evidence" value="ECO:0007669"/>
    <property type="project" value="InterPro"/>
</dbReference>
<gene>
    <name evidence="4" type="ORF">F8O04_12825</name>
</gene>
<dbReference type="Gene3D" id="1.10.10.10">
    <property type="entry name" value="Winged helix-like DNA-binding domain superfamily/Winged helix DNA-binding domain"/>
    <property type="match status" value="1"/>
</dbReference>
<protein>
    <submittedName>
        <fullName evidence="4">DNA-processing protein DprA</fullName>
    </submittedName>
</protein>
<evidence type="ECO:0000256" key="1">
    <source>
        <dbReference type="ARBA" id="ARBA00006525"/>
    </source>
</evidence>
<dbReference type="InterPro" id="IPR036388">
    <property type="entry name" value="WH-like_DNA-bd_sf"/>
</dbReference>
<feature type="domain" description="Smf/DprA SLOG" evidence="2">
    <location>
        <begin position="144"/>
        <end position="361"/>
    </location>
</feature>
<dbReference type="RefSeq" id="WP_158029786.1">
    <property type="nucleotide sequence ID" value="NZ_BMHG01000001.1"/>
</dbReference>
<comment type="similarity">
    <text evidence="1">Belongs to the DprA/Smf family.</text>
</comment>